<evidence type="ECO:0000313" key="2">
    <source>
        <dbReference type="EMBL" id="VCU09925.1"/>
    </source>
</evidence>
<dbReference type="Proteomes" id="UP000289200">
    <property type="component" value="Unassembled WGS sequence"/>
</dbReference>
<protein>
    <submittedName>
        <fullName evidence="2">Uncharacterized protein</fullName>
    </submittedName>
</protein>
<keyword evidence="3" id="KW-1185">Reference proteome</keyword>
<reference evidence="3" key="1">
    <citation type="submission" date="2018-10" db="EMBL/GenBank/DDBJ databases">
        <authorList>
            <person name="Peiro R."/>
            <person name="Begona"/>
            <person name="Cbmso G."/>
            <person name="Lopez M."/>
            <person name="Gonzalez S."/>
            <person name="Sacristan E."/>
            <person name="Castillo E."/>
        </authorList>
    </citation>
    <scope>NUCLEOTIDE SEQUENCE [LARGE SCALE GENOMIC DNA]</scope>
</reference>
<dbReference type="AlphaFoldDB" id="A0A447CXA1"/>
<evidence type="ECO:0000313" key="3">
    <source>
        <dbReference type="Proteomes" id="UP000289200"/>
    </source>
</evidence>
<dbReference type="EMBL" id="UWOC01000158">
    <property type="protein sequence ID" value="VCU09925.1"/>
    <property type="molecule type" value="Genomic_DNA"/>
</dbReference>
<gene>
    <name evidence="2" type="ORF">RHODGE_RHODGE_03091</name>
</gene>
<accession>A0A447CXA1</accession>
<feature type="compositionally biased region" description="Basic and acidic residues" evidence="1">
    <location>
        <begin position="7"/>
        <end position="22"/>
    </location>
</feature>
<sequence length="104" mass="11659">MPATPVRTDDRLPLSPLHHEGDNAASLRPSEPQRRYLLRGLDEPGGKLPLFDADGRAVPRKTVEACVAHGWARPWFDNPLKPDWLVCRLTADGYRALGREPPTR</sequence>
<dbReference type="RefSeq" id="WP_207211513.1">
    <property type="nucleotide sequence ID" value="NZ_NPEW01000158.1"/>
</dbReference>
<name>A0A447CXA1_9BRAD</name>
<feature type="region of interest" description="Disordered" evidence="1">
    <location>
        <begin position="1"/>
        <end position="31"/>
    </location>
</feature>
<evidence type="ECO:0000256" key="1">
    <source>
        <dbReference type="SAM" id="MobiDB-lite"/>
    </source>
</evidence>
<organism evidence="2 3">
    <name type="scientific">Rhodoplanes serenus</name>
    <dbReference type="NCBI Taxonomy" id="200615"/>
    <lineage>
        <taxon>Bacteria</taxon>
        <taxon>Pseudomonadati</taxon>
        <taxon>Pseudomonadota</taxon>
        <taxon>Alphaproteobacteria</taxon>
        <taxon>Hyphomicrobiales</taxon>
        <taxon>Nitrobacteraceae</taxon>
        <taxon>Rhodoplanes</taxon>
    </lineage>
</organism>
<proteinExistence type="predicted"/>
<comment type="caution">
    <text evidence="2">The sequence shown here is derived from an EMBL/GenBank/DDBJ whole genome shotgun (WGS) entry which is preliminary data.</text>
</comment>